<name>A0A135V7I3_9PEZI</name>
<evidence type="ECO:0000313" key="1">
    <source>
        <dbReference type="EMBL" id="KXH68704.1"/>
    </source>
</evidence>
<keyword evidence="2" id="KW-1185">Reference proteome</keyword>
<dbReference type="AlphaFoldDB" id="A0A135V7I3"/>
<protein>
    <submittedName>
        <fullName evidence="1">Uncharacterized protein</fullName>
    </submittedName>
</protein>
<organism evidence="1 2">
    <name type="scientific">Colletotrichum salicis</name>
    <dbReference type="NCBI Taxonomy" id="1209931"/>
    <lineage>
        <taxon>Eukaryota</taxon>
        <taxon>Fungi</taxon>
        <taxon>Dikarya</taxon>
        <taxon>Ascomycota</taxon>
        <taxon>Pezizomycotina</taxon>
        <taxon>Sordariomycetes</taxon>
        <taxon>Hypocreomycetidae</taxon>
        <taxon>Glomerellales</taxon>
        <taxon>Glomerellaceae</taxon>
        <taxon>Colletotrichum</taxon>
        <taxon>Colletotrichum acutatum species complex</taxon>
    </lineage>
</organism>
<comment type="caution">
    <text evidence="1">The sequence shown here is derived from an EMBL/GenBank/DDBJ whole genome shotgun (WGS) entry which is preliminary data.</text>
</comment>
<reference evidence="1 2" key="1">
    <citation type="submission" date="2014-02" db="EMBL/GenBank/DDBJ databases">
        <title>The genome sequence of Colletotrichum salicis CBS 607.94.</title>
        <authorList>
            <person name="Baroncelli R."/>
            <person name="Thon M.R."/>
        </authorList>
    </citation>
    <scope>NUCLEOTIDE SEQUENCE [LARGE SCALE GENOMIC DNA]</scope>
    <source>
        <strain evidence="1 2">CBS 607.94</strain>
    </source>
</reference>
<dbReference type="EMBL" id="JFFI01000239">
    <property type="protein sequence ID" value="KXH68704.1"/>
    <property type="molecule type" value="Genomic_DNA"/>
</dbReference>
<dbReference type="Proteomes" id="UP000070121">
    <property type="component" value="Unassembled WGS sequence"/>
</dbReference>
<gene>
    <name evidence="1" type="ORF">CSAL01_13048</name>
</gene>
<proteinExistence type="predicted"/>
<accession>A0A135V7I3</accession>
<evidence type="ECO:0000313" key="2">
    <source>
        <dbReference type="Proteomes" id="UP000070121"/>
    </source>
</evidence>
<sequence length="201" mass="21390">MGRPRSGHAELTALGRPHHIRDATPHRFGVPDRFPGIKYSAVRGLLGELQRRLDVGGPKHVLTADGAGEGRIAGSGDGVSLRRNPEVQVGALPVAGLEDMQRRRGGISYLPAGESLGPSAAGRRLHHSPMGAAADHDGGYVQLPGCFEEESTGRVTGAVGQDYDVLWAEQARIRRPGGVLRRRVEHVIVDSLLVGGERVTV</sequence>